<name>A0A7X0JSH9_9GAMM</name>
<dbReference type="EMBL" id="JACHHT010000001">
    <property type="protein sequence ID" value="MBB6520585.1"/>
    <property type="molecule type" value="Genomic_DNA"/>
</dbReference>
<dbReference type="RefSeq" id="WP_166850820.1">
    <property type="nucleotide sequence ID" value="NZ_JAAONY010000001.1"/>
</dbReference>
<dbReference type="PANTHER" id="PTHR43135:SF3">
    <property type="entry name" value="ALPHA-D-RIBOSE 1-METHYLPHOSPHONATE 5-TRIPHOSPHATE DIPHOSPHATASE"/>
    <property type="match status" value="1"/>
</dbReference>
<dbReference type="Pfam" id="PF01979">
    <property type="entry name" value="Amidohydro_1"/>
    <property type="match status" value="1"/>
</dbReference>
<protein>
    <submittedName>
        <fullName evidence="3">Imidazolonepropionase-like amidohydrolase</fullName>
    </submittedName>
</protein>
<keyword evidence="3" id="KW-0378">Hydrolase</keyword>
<dbReference type="SUPFAM" id="SSF51556">
    <property type="entry name" value="Metallo-dependent hydrolases"/>
    <property type="match status" value="1"/>
</dbReference>
<dbReference type="InterPro" id="IPR051781">
    <property type="entry name" value="Metallo-dep_Hydrolase"/>
</dbReference>
<evidence type="ECO:0000256" key="1">
    <source>
        <dbReference type="SAM" id="SignalP"/>
    </source>
</evidence>
<dbReference type="Gene3D" id="3.20.20.140">
    <property type="entry name" value="Metal-dependent hydrolases"/>
    <property type="match status" value="1"/>
</dbReference>
<keyword evidence="4" id="KW-1185">Reference proteome</keyword>
<feature type="signal peptide" evidence="1">
    <location>
        <begin position="1"/>
        <end position="29"/>
    </location>
</feature>
<dbReference type="InterPro" id="IPR011059">
    <property type="entry name" value="Metal-dep_hydrolase_composite"/>
</dbReference>
<dbReference type="InterPro" id="IPR032466">
    <property type="entry name" value="Metal_Hydrolase"/>
</dbReference>
<organism evidence="3 4">
    <name type="scientific">Pseudoteredinibacter isoporae</name>
    <dbReference type="NCBI Taxonomy" id="570281"/>
    <lineage>
        <taxon>Bacteria</taxon>
        <taxon>Pseudomonadati</taxon>
        <taxon>Pseudomonadota</taxon>
        <taxon>Gammaproteobacteria</taxon>
        <taxon>Cellvibrionales</taxon>
        <taxon>Cellvibrionaceae</taxon>
        <taxon>Pseudoteredinibacter</taxon>
    </lineage>
</organism>
<evidence type="ECO:0000313" key="3">
    <source>
        <dbReference type="EMBL" id="MBB6520585.1"/>
    </source>
</evidence>
<proteinExistence type="predicted"/>
<evidence type="ECO:0000313" key="4">
    <source>
        <dbReference type="Proteomes" id="UP000528457"/>
    </source>
</evidence>
<dbReference type="Proteomes" id="UP000528457">
    <property type="component" value="Unassembled WGS sequence"/>
</dbReference>
<reference evidence="3 4" key="1">
    <citation type="submission" date="2020-08" db="EMBL/GenBank/DDBJ databases">
        <title>Genomic Encyclopedia of Type Strains, Phase IV (KMG-IV): sequencing the most valuable type-strain genomes for metagenomic binning, comparative biology and taxonomic classification.</title>
        <authorList>
            <person name="Goeker M."/>
        </authorList>
    </citation>
    <scope>NUCLEOTIDE SEQUENCE [LARGE SCALE GENOMIC DNA]</scope>
    <source>
        <strain evidence="3 4">DSM 22368</strain>
    </source>
</reference>
<evidence type="ECO:0000259" key="2">
    <source>
        <dbReference type="Pfam" id="PF01979"/>
    </source>
</evidence>
<dbReference type="AlphaFoldDB" id="A0A7X0JSH9"/>
<comment type="caution">
    <text evidence="3">The sequence shown here is derived from an EMBL/GenBank/DDBJ whole genome shotgun (WGS) entry which is preliminary data.</text>
</comment>
<feature type="domain" description="Amidohydrolase-related" evidence="2">
    <location>
        <begin position="89"/>
        <end position="481"/>
    </location>
</feature>
<dbReference type="InParanoid" id="A0A7X0JSH9"/>
<dbReference type="Gene3D" id="2.30.40.10">
    <property type="entry name" value="Urease, subunit C, domain 1"/>
    <property type="match status" value="1"/>
</dbReference>
<gene>
    <name evidence="3" type="ORF">HNR48_000863</name>
</gene>
<dbReference type="InterPro" id="IPR006680">
    <property type="entry name" value="Amidohydro-rel"/>
</dbReference>
<keyword evidence="1" id="KW-0732">Signal</keyword>
<sequence>MKTRSLFLKPCSLLLAFGLVMSLAVSSQAETKRRHAYAIKNVTLIDGNGGKPQRNQSVWVENGVIKGLGKAGSLSLPDYVQVIDGRGKYLLPGFIDTNVHASIYGNARRKETVVKYGERNDELVLEFVQRQLKRGVTTVRDSYGSLMPLMKVRDDIESGKAIGPRMLVAGNIIGWGGPFSLTFSLIKESDLTLFQQKWNDSIAQGVGEETMDMGPEELRKTINEYLDKGPNFLKYGGTSHFGYPSLIGFSPRTQKVIVEEAHKRGLVAETHATSPEALRMAVEAGIDLIQHPEILSRRYPQDLIDMIVEKDVICAMRSNTFTGDMWKKHEKRRNAALAAFKNASAPKTTAEQRARNGRLGQFYEIERHNAIRLIKAGCRVTIATDNYQGKAPEFRKSPKSIDQEAGIGSLLAIEGLVELGMSEMEAIVAATKNGAIAARGLEEFGTVELGKSADLLLLDANPLKDIRNIRKQSMVMAKGRVINVEKLPEQVIFYTGV</sequence>
<dbReference type="SUPFAM" id="SSF51338">
    <property type="entry name" value="Composite domain of metallo-dependent hydrolases"/>
    <property type="match status" value="1"/>
</dbReference>
<dbReference type="PANTHER" id="PTHR43135">
    <property type="entry name" value="ALPHA-D-RIBOSE 1-METHYLPHOSPHONATE 5-TRIPHOSPHATE DIPHOSPHATASE"/>
    <property type="match status" value="1"/>
</dbReference>
<feature type="chain" id="PRO_5031518988" evidence="1">
    <location>
        <begin position="30"/>
        <end position="497"/>
    </location>
</feature>
<dbReference type="GO" id="GO:0016810">
    <property type="term" value="F:hydrolase activity, acting on carbon-nitrogen (but not peptide) bonds"/>
    <property type="evidence" value="ECO:0007669"/>
    <property type="project" value="InterPro"/>
</dbReference>
<accession>A0A7X0JSH9</accession>